<sequence length="84" mass="9538">MMWLGLPDPCLPRTSRLQDPDLPGYPDGIRGKPEALQYLEPLPPPPRWHRVLEHLPLRRACGQSIKAERPDPDIEQGPGSRRAK</sequence>
<gene>
    <name evidence="2" type="ORF">PAL_GLEAN10024127</name>
</gene>
<dbReference type="AlphaFoldDB" id="L5JXF3"/>
<dbReference type="InParanoid" id="L5JXF3"/>
<feature type="region of interest" description="Disordered" evidence="1">
    <location>
        <begin position="1"/>
        <end position="30"/>
    </location>
</feature>
<proteinExistence type="predicted"/>
<protein>
    <submittedName>
        <fullName evidence="2">Uncharacterized protein</fullName>
    </submittedName>
</protein>
<evidence type="ECO:0000313" key="3">
    <source>
        <dbReference type="Proteomes" id="UP000010552"/>
    </source>
</evidence>
<dbReference type="EMBL" id="KB031072">
    <property type="protein sequence ID" value="ELK04010.1"/>
    <property type="molecule type" value="Genomic_DNA"/>
</dbReference>
<feature type="region of interest" description="Disordered" evidence="1">
    <location>
        <begin position="62"/>
        <end position="84"/>
    </location>
</feature>
<keyword evidence="3" id="KW-1185">Reference proteome</keyword>
<accession>L5JXF3</accession>
<name>L5JXF3_PTEAL</name>
<organism evidence="2 3">
    <name type="scientific">Pteropus alecto</name>
    <name type="common">Black flying fox</name>
    <dbReference type="NCBI Taxonomy" id="9402"/>
    <lineage>
        <taxon>Eukaryota</taxon>
        <taxon>Metazoa</taxon>
        <taxon>Chordata</taxon>
        <taxon>Craniata</taxon>
        <taxon>Vertebrata</taxon>
        <taxon>Euteleostomi</taxon>
        <taxon>Mammalia</taxon>
        <taxon>Eutheria</taxon>
        <taxon>Laurasiatheria</taxon>
        <taxon>Chiroptera</taxon>
        <taxon>Yinpterochiroptera</taxon>
        <taxon>Pteropodoidea</taxon>
        <taxon>Pteropodidae</taxon>
        <taxon>Pteropodinae</taxon>
        <taxon>Pteropus</taxon>
    </lineage>
</organism>
<dbReference type="Proteomes" id="UP000010552">
    <property type="component" value="Unassembled WGS sequence"/>
</dbReference>
<reference evidence="3" key="1">
    <citation type="journal article" date="2013" name="Science">
        <title>Comparative analysis of bat genomes provides insight into the evolution of flight and immunity.</title>
        <authorList>
            <person name="Zhang G."/>
            <person name="Cowled C."/>
            <person name="Shi Z."/>
            <person name="Huang Z."/>
            <person name="Bishop-Lilly K.A."/>
            <person name="Fang X."/>
            <person name="Wynne J.W."/>
            <person name="Xiong Z."/>
            <person name="Baker M.L."/>
            <person name="Zhao W."/>
            <person name="Tachedjian M."/>
            <person name="Zhu Y."/>
            <person name="Zhou P."/>
            <person name="Jiang X."/>
            <person name="Ng J."/>
            <person name="Yang L."/>
            <person name="Wu L."/>
            <person name="Xiao J."/>
            <person name="Feng Y."/>
            <person name="Chen Y."/>
            <person name="Sun X."/>
            <person name="Zhang Y."/>
            <person name="Marsh G.A."/>
            <person name="Crameri G."/>
            <person name="Broder C.C."/>
            <person name="Frey K.G."/>
            <person name="Wang L.F."/>
            <person name="Wang J."/>
        </authorList>
    </citation>
    <scope>NUCLEOTIDE SEQUENCE [LARGE SCALE GENOMIC DNA]</scope>
</reference>
<evidence type="ECO:0000256" key="1">
    <source>
        <dbReference type="SAM" id="MobiDB-lite"/>
    </source>
</evidence>
<evidence type="ECO:0000313" key="2">
    <source>
        <dbReference type="EMBL" id="ELK04010.1"/>
    </source>
</evidence>